<accession>A0ABP9QNJ8</accession>
<dbReference type="RefSeq" id="WP_221498201.1">
    <property type="nucleotide sequence ID" value="NZ_BAABJP010000030.1"/>
</dbReference>
<name>A0ABP9QNJ8_9PSEU</name>
<comment type="caution">
    <text evidence="1">The sequence shown here is derived from an EMBL/GenBank/DDBJ whole genome shotgun (WGS) entry which is preliminary data.</text>
</comment>
<dbReference type="Pfam" id="PF04672">
    <property type="entry name" value="Methyltransf_19"/>
    <property type="match status" value="1"/>
</dbReference>
<protein>
    <submittedName>
        <fullName evidence="1">SAM-dependent methyltransferase</fullName>
    </submittedName>
</protein>
<reference evidence="2" key="1">
    <citation type="journal article" date="2019" name="Int. J. Syst. Evol. Microbiol.">
        <title>The Global Catalogue of Microorganisms (GCM) 10K type strain sequencing project: providing services to taxonomists for standard genome sequencing and annotation.</title>
        <authorList>
            <consortium name="The Broad Institute Genomics Platform"/>
            <consortium name="The Broad Institute Genome Sequencing Center for Infectious Disease"/>
            <person name="Wu L."/>
            <person name="Ma J."/>
        </authorList>
    </citation>
    <scope>NUCLEOTIDE SEQUENCE [LARGE SCALE GENOMIC DNA]</scope>
    <source>
        <strain evidence="2">JCM 18303</strain>
    </source>
</reference>
<proteinExistence type="predicted"/>
<sequence>MVDSPSDEWSAARVGIQFDVPRMWRLWNYWLGGKDNYPVDRALGDAVTEVYPEMRVAAREYQAFLGRVVSFLAGEAGITQFLVIGTGFPDAENVHDVAQRINPAARVVYVDDDPSVLAHGRALLTSTTPAGVTICLDANVRDPVIFLAEAQEALNFNKPVAAIFLSMLGNVAAYDEARAIVAKVAAGLPTGSYLALGDFADTSEGVRAANAIYQEYGSQPYRLRTTGQLAELVDGLSLVEPGLVPVNRWRPGLVSLADPVDIFGVVARTD</sequence>
<dbReference type="InterPro" id="IPR029063">
    <property type="entry name" value="SAM-dependent_MTases_sf"/>
</dbReference>
<dbReference type="Gene3D" id="3.40.50.150">
    <property type="entry name" value="Vaccinia Virus protein VP39"/>
    <property type="match status" value="1"/>
</dbReference>
<keyword evidence="1" id="KW-0808">Transferase</keyword>
<keyword evidence="1" id="KW-0489">Methyltransferase</keyword>
<dbReference type="EMBL" id="BAABJP010000030">
    <property type="protein sequence ID" value="GAA5164719.1"/>
    <property type="molecule type" value="Genomic_DNA"/>
</dbReference>
<gene>
    <name evidence="1" type="ORF">GCM10023321_53670</name>
</gene>
<dbReference type="PIRSF" id="PIRSF017393">
    <property type="entry name" value="MTase_SAV2177"/>
    <property type="match status" value="1"/>
</dbReference>
<evidence type="ECO:0000313" key="2">
    <source>
        <dbReference type="Proteomes" id="UP001428817"/>
    </source>
</evidence>
<dbReference type="Proteomes" id="UP001428817">
    <property type="component" value="Unassembled WGS sequence"/>
</dbReference>
<dbReference type="SUPFAM" id="SSF53335">
    <property type="entry name" value="S-adenosyl-L-methionine-dependent methyltransferases"/>
    <property type="match status" value="1"/>
</dbReference>
<dbReference type="GO" id="GO:0008168">
    <property type="term" value="F:methyltransferase activity"/>
    <property type="evidence" value="ECO:0007669"/>
    <property type="project" value="UniProtKB-KW"/>
</dbReference>
<dbReference type="GO" id="GO:0032259">
    <property type="term" value="P:methylation"/>
    <property type="evidence" value="ECO:0007669"/>
    <property type="project" value="UniProtKB-KW"/>
</dbReference>
<dbReference type="InterPro" id="IPR006764">
    <property type="entry name" value="SAM_dep_MeTrfase_SAV2177_type"/>
</dbReference>
<organism evidence="1 2">
    <name type="scientific">Pseudonocardia eucalypti</name>
    <dbReference type="NCBI Taxonomy" id="648755"/>
    <lineage>
        <taxon>Bacteria</taxon>
        <taxon>Bacillati</taxon>
        <taxon>Actinomycetota</taxon>
        <taxon>Actinomycetes</taxon>
        <taxon>Pseudonocardiales</taxon>
        <taxon>Pseudonocardiaceae</taxon>
        <taxon>Pseudonocardia</taxon>
    </lineage>
</organism>
<evidence type="ECO:0000313" key="1">
    <source>
        <dbReference type="EMBL" id="GAA5164719.1"/>
    </source>
</evidence>
<keyword evidence="2" id="KW-1185">Reference proteome</keyword>